<dbReference type="EMBL" id="BTGU01000002">
    <property type="protein sequence ID" value="GMN29557.1"/>
    <property type="molecule type" value="Genomic_DNA"/>
</dbReference>
<dbReference type="InterPro" id="IPR051210">
    <property type="entry name" value="Ub_ligase/GEF_domain"/>
</dbReference>
<dbReference type="PRINTS" id="PR00633">
    <property type="entry name" value="RCCNDNSATION"/>
</dbReference>
<organism evidence="4 5">
    <name type="scientific">Ficus carica</name>
    <name type="common">Common fig</name>
    <dbReference type="NCBI Taxonomy" id="3494"/>
    <lineage>
        <taxon>Eukaryota</taxon>
        <taxon>Viridiplantae</taxon>
        <taxon>Streptophyta</taxon>
        <taxon>Embryophyta</taxon>
        <taxon>Tracheophyta</taxon>
        <taxon>Spermatophyta</taxon>
        <taxon>Magnoliopsida</taxon>
        <taxon>eudicotyledons</taxon>
        <taxon>Gunneridae</taxon>
        <taxon>Pentapetalae</taxon>
        <taxon>rosids</taxon>
        <taxon>fabids</taxon>
        <taxon>Rosales</taxon>
        <taxon>Moraceae</taxon>
        <taxon>Ficeae</taxon>
        <taxon>Ficus</taxon>
    </lineage>
</organism>
<feature type="repeat" description="RCC1" evidence="2">
    <location>
        <begin position="86"/>
        <end position="140"/>
    </location>
</feature>
<keyword evidence="5" id="KW-1185">Reference proteome</keyword>
<evidence type="ECO:0000256" key="1">
    <source>
        <dbReference type="ARBA" id="ARBA00022737"/>
    </source>
</evidence>
<dbReference type="InterPro" id="IPR009091">
    <property type="entry name" value="RCC1/BLIP-II"/>
</dbReference>
<keyword evidence="1" id="KW-0677">Repeat</keyword>
<gene>
    <name evidence="4" type="ORF">TIFTF001_002481</name>
</gene>
<reference evidence="4" key="1">
    <citation type="submission" date="2023-07" db="EMBL/GenBank/DDBJ databases">
        <title>draft genome sequence of fig (Ficus carica).</title>
        <authorList>
            <person name="Takahashi T."/>
            <person name="Nishimura K."/>
        </authorList>
    </citation>
    <scope>NUCLEOTIDE SEQUENCE</scope>
</reference>
<protein>
    <recommendedName>
        <fullName evidence="3">RCC1-like domain-containing protein</fullName>
    </recommendedName>
</protein>
<comment type="caution">
    <text evidence="4">The sequence shown here is derived from an EMBL/GenBank/DDBJ whole genome shotgun (WGS) entry which is preliminary data.</text>
</comment>
<evidence type="ECO:0000256" key="2">
    <source>
        <dbReference type="PROSITE-ProRule" id="PRU00235"/>
    </source>
</evidence>
<dbReference type="AlphaFoldDB" id="A0AA87Z4M6"/>
<proteinExistence type="predicted"/>
<dbReference type="Proteomes" id="UP001187192">
    <property type="component" value="Unassembled WGS sequence"/>
</dbReference>
<sequence length="444" mass="47127">MLRSVAKTKTKMAVQFMFQSHRRFMSTSNFAVMSFGDGSHGALGLPTSLVGLGVDAYEPTRVPSLPSDIAAVSAGHYHSLAVTSQGELWAWGRDLEAQLGRGLSSPRDSWNEPRRVIGLGQVRVKAAFASGVVSAAIGDDGSLWTWGRSKRGQLGLGKEVIEAVVPSKVEALTREKIAKVSFGWGHALALTEDGKLFGWGYSADGRLGSAAGTLETSPLESSTLENGELLSSTLEAAEKLVLEGMEKEKNMPVIWEPRLVSELHGIHVLDIACGLDHSLILCGCGTLLSCGSNTYGQLGRVKQDLGMFPVDISFRPTYIASGLGHSLAICRSSQSDDSGGDTVSIVSWGWNQSSQLGRVGPENTPMKVEALEGEAPLSVSGGRVHSISLTSSGEVWVWGCGKNGRLGLGSSINEAEPALLFSLEDHKVLQVVSGFDHNLVLVAE</sequence>
<dbReference type="Gene3D" id="2.130.10.30">
    <property type="entry name" value="Regulator of chromosome condensation 1/beta-lactamase-inhibitor protein II"/>
    <property type="match status" value="2"/>
</dbReference>
<dbReference type="SUPFAM" id="SSF50985">
    <property type="entry name" value="RCC1/BLIP-II"/>
    <property type="match status" value="1"/>
</dbReference>
<dbReference type="PROSITE" id="PS00626">
    <property type="entry name" value="RCC1_2"/>
    <property type="match status" value="1"/>
</dbReference>
<evidence type="ECO:0000313" key="4">
    <source>
        <dbReference type="EMBL" id="GMN29557.1"/>
    </source>
</evidence>
<dbReference type="InterPro" id="IPR058923">
    <property type="entry name" value="RCC1-like_dom"/>
</dbReference>
<feature type="repeat" description="RCC1" evidence="2">
    <location>
        <begin position="285"/>
        <end position="332"/>
    </location>
</feature>
<evidence type="ECO:0000313" key="5">
    <source>
        <dbReference type="Proteomes" id="UP001187192"/>
    </source>
</evidence>
<dbReference type="PROSITE" id="PS50012">
    <property type="entry name" value="RCC1_3"/>
    <property type="match status" value="7"/>
</dbReference>
<dbReference type="Pfam" id="PF25390">
    <property type="entry name" value="WD40_RLD"/>
    <property type="match status" value="1"/>
</dbReference>
<feature type="repeat" description="RCC1" evidence="2">
    <location>
        <begin position="30"/>
        <end position="85"/>
    </location>
</feature>
<feature type="repeat" description="RCC1" evidence="2">
    <location>
        <begin position="194"/>
        <end position="284"/>
    </location>
</feature>
<feature type="repeat" description="RCC1" evidence="2">
    <location>
        <begin position="343"/>
        <end position="392"/>
    </location>
</feature>
<feature type="repeat" description="RCC1" evidence="2">
    <location>
        <begin position="141"/>
        <end position="193"/>
    </location>
</feature>
<dbReference type="PANTHER" id="PTHR22870">
    <property type="entry name" value="REGULATOR OF CHROMOSOME CONDENSATION"/>
    <property type="match status" value="1"/>
</dbReference>
<dbReference type="InterPro" id="IPR000408">
    <property type="entry name" value="Reg_chr_condens"/>
</dbReference>
<dbReference type="PANTHER" id="PTHR22870:SF365">
    <property type="entry name" value="REGULATOR OF CHROMOSOME CONDENSATION (CELL CYCLE REGULATORY PROTEIN)-RELATED"/>
    <property type="match status" value="1"/>
</dbReference>
<feature type="repeat" description="RCC1" evidence="2">
    <location>
        <begin position="393"/>
        <end position="444"/>
    </location>
</feature>
<name>A0AA87Z4M6_FICCA</name>
<evidence type="ECO:0000259" key="3">
    <source>
        <dbReference type="Pfam" id="PF25390"/>
    </source>
</evidence>
<feature type="domain" description="RCC1-like" evidence="3">
    <location>
        <begin position="32"/>
        <end position="439"/>
    </location>
</feature>
<accession>A0AA87Z4M6</accession>